<dbReference type="EMBL" id="JBBMFI010000006">
    <property type="protein sequence ID" value="MEQ2565195.1"/>
    <property type="molecule type" value="Genomic_DNA"/>
</dbReference>
<dbReference type="RefSeq" id="WP_211148618.1">
    <property type="nucleotide sequence ID" value="NZ_JBBMEY010000015.1"/>
</dbReference>
<evidence type="ECO:0000313" key="2">
    <source>
        <dbReference type="Proteomes" id="UP001478133"/>
    </source>
</evidence>
<name>A0ABV1HS91_9FIRM</name>
<organism evidence="1 2">
    <name type="scientific">Ruminococcoides intestinihominis</name>
    <dbReference type="NCBI Taxonomy" id="3133161"/>
    <lineage>
        <taxon>Bacteria</taxon>
        <taxon>Bacillati</taxon>
        <taxon>Bacillota</taxon>
        <taxon>Clostridia</taxon>
        <taxon>Eubacteriales</taxon>
        <taxon>Oscillospiraceae</taxon>
        <taxon>Ruminococcoides</taxon>
    </lineage>
</organism>
<protein>
    <submittedName>
        <fullName evidence="1">Uncharacterized protein</fullName>
    </submittedName>
</protein>
<accession>A0ABV1HS91</accession>
<evidence type="ECO:0000313" key="1">
    <source>
        <dbReference type="EMBL" id="MEQ2565195.1"/>
    </source>
</evidence>
<gene>
    <name evidence="1" type="ORF">ABFO16_02965</name>
</gene>
<keyword evidence="2" id="KW-1185">Reference proteome</keyword>
<dbReference type="Proteomes" id="UP001478133">
    <property type="component" value="Unassembled WGS sequence"/>
</dbReference>
<reference evidence="1 2" key="1">
    <citation type="submission" date="2024-03" db="EMBL/GenBank/DDBJ databases">
        <title>Human intestinal bacterial collection.</title>
        <authorList>
            <person name="Pauvert C."/>
            <person name="Hitch T.C.A."/>
            <person name="Clavel T."/>
        </authorList>
    </citation>
    <scope>NUCLEOTIDE SEQUENCE [LARGE SCALE GENOMIC DNA]</scope>
    <source>
        <strain evidence="1 2">CLA-AP-H18</strain>
    </source>
</reference>
<comment type="caution">
    <text evidence="1">The sequence shown here is derived from an EMBL/GenBank/DDBJ whole genome shotgun (WGS) entry which is preliminary data.</text>
</comment>
<proteinExistence type="predicted"/>
<sequence length="64" mass="7421">MKIDISTIPENKTFDDYPKGTTFVHKEHSPRYILEPFEIISPKDPRYETALTRGQVEKLISNGK</sequence>